<accession>J7RSP6</accession>
<proteinExistence type="predicted"/>
<dbReference type="AlphaFoldDB" id="J7RSP6"/>
<dbReference type="RefSeq" id="XP_022467187.1">
    <property type="nucleotide sequence ID" value="XM_022610942.1"/>
</dbReference>
<dbReference type="KEGG" id="kng:KNAG_0M00900"/>
<gene>
    <name evidence="2" type="primary">KNAG0M00900</name>
    <name evidence="2" type="ordered locus">KNAG_0M00900</name>
</gene>
<dbReference type="GO" id="GO:0006974">
    <property type="term" value="P:DNA damage response"/>
    <property type="evidence" value="ECO:0007669"/>
    <property type="project" value="EnsemblFungi"/>
</dbReference>
<feature type="compositionally biased region" description="Basic and acidic residues" evidence="1">
    <location>
        <begin position="44"/>
        <end position="70"/>
    </location>
</feature>
<dbReference type="OrthoDB" id="4054682at2759"/>
<dbReference type="Proteomes" id="UP000006310">
    <property type="component" value="Chromosome 13"/>
</dbReference>
<feature type="region of interest" description="Disordered" evidence="1">
    <location>
        <begin position="44"/>
        <end position="112"/>
    </location>
</feature>
<dbReference type="GO" id="GO:0031011">
    <property type="term" value="C:Ino80 complex"/>
    <property type="evidence" value="ECO:0007669"/>
    <property type="project" value="EnsemblFungi"/>
</dbReference>
<organism evidence="2 3">
    <name type="scientific">Huiozyma naganishii (strain ATCC MYA-139 / BCRC 22969 / CBS 8797 / KCTC 17520 / NBRC 10181 / NCYC 3082 / Yp74L-3)</name>
    <name type="common">Yeast</name>
    <name type="synonym">Kazachstania naganishii</name>
    <dbReference type="NCBI Taxonomy" id="1071383"/>
    <lineage>
        <taxon>Eukaryota</taxon>
        <taxon>Fungi</taxon>
        <taxon>Dikarya</taxon>
        <taxon>Ascomycota</taxon>
        <taxon>Saccharomycotina</taxon>
        <taxon>Saccharomycetes</taxon>
        <taxon>Saccharomycetales</taxon>
        <taxon>Saccharomycetaceae</taxon>
        <taxon>Huiozyma</taxon>
    </lineage>
</organism>
<dbReference type="GO" id="GO:0006338">
    <property type="term" value="P:chromatin remodeling"/>
    <property type="evidence" value="ECO:0007669"/>
    <property type="project" value="EnsemblFungi"/>
</dbReference>
<sequence length="112" mass="12591">MEEEIPQRDPSQKVLPWDRVEGYIPIKSFSGYEVKLSGWIRHDVREQRERGTEIPENKKPEQEKKLETDAHASTTTAETSNAPVDDLVGASTETNLITNESVQQNGTAPSLQ</sequence>
<dbReference type="HOGENOM" id="CLU_2146243_0_0_1"/>
<evidence type="ECO:0000313" key="3">
    <source>
        <dbReference type="Proteomes" id="UP000006310"/>
    </source>
</evidence>
<name>J7RSP6_HUIN7</name>
<feature type="compositionally biased region" description="Polar residues" evidence="1">
    <location>
        <begin position="91"/>
        <end position="112"/>
    </location>
</feature>
<keyword evidence="3" id="KW-1185">Reference proteome</keyword>
<dbReference type="GeneID" id="34528723"/>
<evidence type="ECO:0000256" key="1">
    <source>
        <dbReference type="SAM" id="MobiDB-lite"/>
    </source>
</evidence>
<feature type="compositionally biased region" description="Polar residues" evidence="1">
    <location>
        <begin position="71"/>
        <end position="82"/>
    </location>
</feature>
<reference evidence="3" key="2">
    <citation type="submission" date="2012-08" db="EMBL/GenBank/DDBJ databases">
        <title>Genome sequence of Kazachstania naganishii.</title>
        <authorList>
            <person name="Gordon J.L."/>
            <person name="Armisen D."/>
            <person name="Proux-Wera E."/>
            <person name="OhEigeartaigh S.S."/>
            <person name="Byrne K.P."/>
            <person name="Wolfe K.H."/>
        </authorList>
    </citation>
    <scope>NUCLEOTIDE SEQUENCE [LARGE SCALE GENOMIC DNA]</scope>
    <source>
        <strain evidence="3">ATCC MYA-139 / BCRC 22969 / CBS 8797 / CCRC 22969 / KCTC 17520 / NBRC 10181 / NCYC 3082</strain>
    </source>
</reference>
<dbReference type="GO" id="GO:0000722">
    <property type="term" value="P:telomere maintenance via recombination"/>
    <property type="evidence" value="ECO:0007669"/>
    <property type="project" value="EnsemblFungi"/>
</dbReference>
<protein>
    <submittedName>
        <fullName evidence="2">Uncharacterized protein</fullName>
    </submittedName>
</protein>
<evidence type="ECO:0000313" key="2">
    <source>
        <dbReference type="EMBL" id="CCK72943.1"/>
    </source>
</evidence>
<reference evidence="2 3" key="1">
    <citation type="journal article" date="2011" name="Proc. Natl. Acad. Sci. U.S.A.">
        <title>Evolutionary erosion of yeast sex chromosomes by mating-type switching accidents.</title>
        <authorList>
            <person name="Gordon J.L."/>
            <person name="Armisen D."/>
            <person name="Proux-Wera E."/>
            <person name="Oheigeartaigh S.S."/>
            <person name="Byrne K.P."/>
            <person name="Wolfe K.H."/>
        </authorList>
    </citation>
    <scope>NUCLEOTIDE SEQUENCE [LARGE SCALE GENOMIC DNA]</scope>
    <source>
        <strain evidence="3">ATCC MYA-139 / BCRC 22969 / CBS 8797 / CCRC 22969 / KCTC 17520 / NBRC 10181 / NCYC 3082</strain>
    </source>
</reference>
<dbReference type="EMBL" id="HE978326">
    <property type="protein sequence ID" value="CCK72943.1"/>
    <property type="molecule type" value="Genomic_DNA"/>
</dbReference>